<dbReference type="AlphaFoldDB" id="A0AAF0YB56"/>
<evidence type="ECO:0008006" key="5">
    <source>
        <dbReference type="Google" id="ProtNLM"/>
    </source>
</evidence>
<gene>
    <name evidence="3" type="ORF">LOC62_05G006766</name>
</gene>
<evidence type="ECO:0000256" key="1">
    <source>
        <dbReference type="SAM" id="MobiDB-lite"/>
    </source>
</evidence>
<dbReference type="GeneID" id="87809942"/>
<dbReference type="PANTHER" id="PTHR36182">
    <property type="entry name" value="PROTEIN, PUTATIVE (AFU_ORTHOLOGUE AFUA_6G10930)-RELATED"/>
    <property type="match status" value="1"/>
</dbReference>
<feature type="compositionally biased region" description="Low complexity" evidence="1">
    <location>
        <begin position="208"/>
        <end position="221"/>
    </location>
</feature>
<feature type="region of interest" description="Disordered" evidence="1">
    <location>
        <begin position="197"/>
        <end position="352"/>
    </location>
</feature>
<accession>A0AAF0YB56</accession>
<dbReference type="RefSeq" id="XP_062629268.1">
    <property type="nucleotide sequence ID" value="XM_062773284.1"/>
</dbReference>
<dbReference type="PANTHER" id="PTHR36182:SF1">
    <property type="entry name" value="PROTEIN, PUTATIVE (AFU_ORTHOLOGUE AFUA_6G10930)-RELATED"/>
    <property type="match status" value="1"/>
</dbReference>
<feature type="chain" id="PRO_5042164920" description="Chitin-binding type-4 domain-containing protein" evidence="2">
    <location>
        <begin position="19"/>
        <end position="352"/>
    </location>
</feature>
<feature type="compositionally biased region" description="Low complexity" evidence="1">
    <location>
        <begin position="253"/>
        <end position="276"/>
    </location>
</feature>
<dbReference type="Gene3D" id="2.70.50.70">
    <property type="match status" value="1"/>
</dbReference>
<protein>
    <recommendedName>
        <fullName evidence="5">Chitin-binding type-4 domain-containing protein</fullName>
    </recommendedName>
</protein>
<organism evidence="3 4">
    <name type="scientific">Vanrija pseudolonga</name>
    <dbReference type="NCBI Taxonomy" id="143232"/>
    <lineage>
        <taxon>Eukaryota</taxon>
        <taxon>Fungi</taxon>
        <taxon>Dikarya</taxon>
        <taxon>Basidiomycota</taxon>
        <taxon>Agaricomycotina</taxon>
        <taxon>Tremellomycetes</taxon>
        <taxon>Trichosporonales</taxon>
        <taxon>Trichosporonaceae</taxon>
        <taxon>Vanrija</taxon>
    </lineage>
</organism>
<feature type="compositionally biased region" description="Low complexity" evidence="1">
    <location>
        <begin position="290"/>
        <end position="314"/>
    </location>
</feature>
<keyword evidence="4" id="KW-1185">Reference proteome</keyword>
<feature type="signal peptide" evidence="2">
    <location>
        <begin position="1"/>
        <end position="18"/>
    </location>
</feature>
<evidence type="ECO:0000313" key="4">
    <source>
        <dbReference type="Proteomes" id="UP000827549"/>
    </source>
</evidence>
<evidence type="ECO:0000256" key="2">
    <source>
        <dbReference type="SAM" id="SignalP"/>
    </source>
</evidence>
<evidence type="ECO:0000313" key="3">
    <source>
        <dbReference type="EMBL" id="WOO83242.1"/>
    </source>
</evidence>
<feature type="compositionally biased region" description="Pro residues" evidence="1">
    <location>
        <begin position="315"/>
        <end position="325"/>
    </location>
</feature>
<dbReference type="EMBL" id="CP086718">
    <property type="protein sequence ID" value="WOO83242.1"/>
    <property type="molecule type" value="Genomic_DNA"/>
</dbReference>
<feature type="compositionally biased region" description="Basic residues" evidence="1">
    <location>
        <begin position="333"/>
        <end position="352"/>
    </location>
</feature>
<feature type="compositionally biased region" description="Polar residues" evidence="1">
    <location>
        <begin position="278"/>
        <end position="288"/>
    </location>
</feature>
<sequence length="352" mass="34633">MFFTKTVVALLAAAPALAHMELTYPPPLRSKYNPYHDVATLDYSYTSPLEASGANYPCKGYLGDLSGPGGASVASFAQGGKYNFTVQGTAVHGGGSCQALLSYDGGKSFKVLNTIIGNCPIAGSGNFDFDVPSDAPAGNAVFAWTWFNNLGNREMYMNCASVTITGGSGGSSKRGASWGSRPANFVANVGNGCSTTEGKDLNIPNPGPEVVVNSNNVAPPVGSCEGGPGAAPANGDAAPAAPPAAAAPPAPAAPSAAAPPAAGADGAAASPGAAGPTSAHNLNVQPQPTDSPSDSPAAAPAPSSGSDVPLAGAGSPPPAAAPAPAAPSSSAKSGKKKCARGHKKRRLSSFHH</sequence>
<proteinExistence type="predicted"/>
<feature type="compositionally biased region" description="Low complexity" evidence="1">
    <location>
        <begin position="230"/>
        <end position="239"/>
    </location>
</feature>
<keyword evidence="2" id="KW-0732">Signal</keyword>
<feature type="compositionally biased region" description="Pro residues" evidence="1">
    <location>
        <begin position="240"/>
        <end position="252"/>
    </location>
</feature>
<reference evidence="3" key="1">
    <citation type="submission" date="2023-10" db="EMBL/GenBank/DDBJ databases">
        <authorList>
            <person name="Noh H."/>
        </authorList>
    </citation>
    <scope>NUCLEOTIDE SEQUENCE</scope>
    <source>
        <strain evidence="3">DUCC4014</strain>
    </source>
</reference>
<name>A0AAF0YB56_9TREE</name>
<dbReference type="Proteomes" id="UP000827549">
    <property type="component" value="Chromosome 5"/>
</dbReference>